<dbReference type="Proteomes" id="UP000304953">
    <property type="component" value="Unassembled WGS sequence"/>
</dbReference>
<gene>
    <name evidence="1" type="ORF">E5329_12935</name>
</gene>
<accession>A0AC61RW83</accession>
<proteinExistence type="predicted"/>
<comment type="caution">
    <text evidence="1">The sequence shown here is derived from an EMBL/GenBank/DDBJ whole genome shotgun (WGS) entry which is preliminary data.</text>
</comment>
<organism evidence="1 2">
    <name type="scientific">Petralouisia muris</name>
    <dbReference type="NCBI Taxonomy" id="3032872"/>
    <lineage>
        <taxon>Bacteria</taxon>
        <taxon>Bacillati</taxon>
        <taxon>Bacillota</taxon>
        <taxon>Clostridia</taxon>
        <taxon>Lachnospirales</taxon>
        <taxon>Lachnospiraceae</taxon>
        <taxon>Petralouisia</taxon>
    </lineage>
</organism>
<reference evidence="1" key="1">
    <citation type="submission" date="2019-04" db="EMBL/GenBank/DDBJ databases">
        <title>Microbes associate with the intestines of laboratory mice.</title>
        <authorList>
            <person name="Navarre W."/>
            <person name="Wong E."/>
            <person name="Huang K."/>
            <person name="Tropini C."/>
            <person name="Ng K."/>
            <person name="Yu B."/>
        </authorList>
    </citation>
    <scope>NUCLEOTIDE SEQUENCE</scope>
    <source>
        <strain evidence="1">NM01_1-7b</strain>
    </source>
</reference>
<keyword evidence="2" id="KW-1185">Reference proteome</keyword>
<protein>
    <submittedName>
        <fullName evidence="1">Methyl-accepting chemotaxis protein</fullName>
    </submittedName>
</protein>
<name>A0AC61RW83_9FIRM</name>
<sequence>MLEKLNNLKIRERLKKSFTLISVIMAVVAAIGVVMLIVISNLYGDALTNYGFAQGDVGRAMASFADIRSALRGTIGYEEQTAIDEMVAQHDKCKAEFLVEFAGLESTMVTDANKAIYSEIKTELETYWVLEQEILDLGATIDQEKCIQAQDMAMDQLAPMYNEIYDDLTEIMEIKVSKGSSLSNKLFILGIALVVILAVAIVGSIFLALHLGTSIAESIAVPIEHLKDRLATFAKGDLSSPFPEVSAQDEIAEMTAVAREMATTLNFVIADEERLLGEMANSNYDVRSEDGTRYTGDFEQILHSMRELKRQMAATIQSIDEASTQVSAGSTNLAEASQSLAEGATEQAGAVEEMQATIMTITDNIEMAAEKAEESYQLAQKYADEADRSRAEMEMMVAAMDRINEASQKIGNIISEIEDIASQTNLLSLNASIEAARAGEAGRGFSVVADQIRQLAEQSSTAAVETRELIEGAIREVSEGNEAAERASEAIRTVVEGIGKIASSSRAVSSTAADQAVAMKQAEQGVNQISEVVQSNSATAEQSSATSQQLSAQAICLDELIGKFILPSDLD</sequence>
<evidence type="ECO:0000313" key="2">
    <source>
        <dbReference type="Proteomes" id="UP000304953"/>
    </source>
</evidence>
<dbReference type="EMBL" id="SRYA01000023">
    <property type="protein sequence ID" value="TGY95878.1"/>
    <property type="molecule type" value="Genomic_DNA"/>
</dbReference>
<evidence type="ECO:0000313" key="1">
    <source>
        <dbReference type="EMBL" id="TGY95878.1"/>
    </source>
</evidence>